<dbReference type="PANTHER" id="PTHR14074:SF16">
    <property type="entry name" value="ANTIVIRAL INNATE IMMUNE RESPONSE RECEPTOR RIG-I"/>
    <property type="match status" value="1"/>
</dbReference>
<keyword evidence="1" id="KW-0472">Membrane</keyword>
<evidence type="ECO:0000256" key="1">
    <source>
        <dbReference type="SAM" id="Phobius"/>
    </source>
</evidence>
<gene>
    <name evidence="2" type="ORF">ZIOFF_072845</name>
</gene>
<dbReference type="EMBL" id="JACMSC010000022">
    <property type="protein sequence ID" value="KAG6468272.1"/>
    <property type="molecule type" value="Genomic_DNA"/>
</dbReference>
<dbReference type="SUPFAM" id="SSF52540">
    <property type="entry name" value="P-loop containing nucleoside triphosphate hydrolases"/>
    <property type="match status" value="1"/>
</dbReference>
<evidence type="ECO:0000313" key="3">
    <source>
        <dbReference type="Proteomes" id="UP000734854"/>
    </source>
</evidence>
<keyword evidence="1" id="KW-0812">Transmembrane</keyword>
<dbReference type="GO" id="GO:0005737">
    <property type="term" value="C:cytoplasm"/>
    <property type="evidence" value="ECO:0007669"/>
    <property type="project" value="TreeGrafter"/>
</dbReference>
<feature type="transmembrane region" description="Helical" evidence="1">
    <location>
        <begin position="32"/>
        <end position="55"/>
    </location>
</feature>
<dbReference type="InterPro" id="IPR027417">
    <property type="entry name" value="P-loop_NTPase"/>
</dbReference>
<dbReference type="Proteomes" id="UP000734854">
    <property type="component" value="Unassembled WGS sequence"/>
</dbReference>
<dbReference type="Gene3D" id="3.40.50.300">
    <property type="entry name" value="P-loop containing nucleotide triphosphate hydrolases"/>
    <property type="match status" value="1"/>
</dbReference>
<name>A0A8J5C8L8_ZINOF</name>
<sequence length="173" mass="19018">MNNTDPSPDPETFVCSYQLGAQEKAKKRNTIIFLETSSGKTLIAVMLLRSYAFAIPKPSRHIAVFLVSTVILVTQVCAPHMLSLAIFHLVLSIANGILDVLPLVSNDSTARSALWSILQRVFCLAEENDDGSLDLHRLTLLLLDKHFLIDAMIRENKDLPIEDILSSANCSAG</sequence>
<comment type="caution">
    <text evidence="2">The sequence shown here is derived from an EMBL/GenBank/DDBJ whole genome shotgun (WGS) entry which is preliminary data.</text>
</comment>
<dbReference type="InterPro" id="IPR051363">
    <property type="entry name" value="RLR_Helicase"/>
</dbReference>
<dbReference type="AlphaFoldDB" id="A0A8J5C8L8"/>
<keyword evidence="1" id="KW-1133">Transmembrane helix</keyword>
<reference evidence="2 3" key="1">
    <citation type="submission" date="2020-08" db="EMBL/GenBank/DDBJ databases">
        <title>Plant Genome Project.</title>
        <authorList>
            <person name="Zhang R.-G."/>
        </authorList>
    </citation>
    <scope>NUCLEOTIDE SEQUENCE [LARGE SCALE GENOMIC DNA]</scope>
    <source>
        <tissue evidence="2">Rhizome</tissue>
    </source>
</reference>
<keyword evidence="3" id="KW-1185">Reference proteome</keyword>
<feature type="transmembrane region" description="Helical" evidence="1">
    <location>
        <begin position="61"/>
        <end position="78"/>
    </location>
</feature>
<dbReference type="PANTHER" id="PTHR14074">
    <property type="entry name" value="HELICASE WITH DEATH DOMAIN-RELATED"/>
    <property type="match status" value="1"/>
</dbReference>
<proteinExistence type="predicted"/>
<accession>A0A8J5C8L8</accession>
<protein>
    <submittedName>
        <fullName evidence="2">Uncharacterized protein</fullName>
    </submittedName>
</protein>
<evidence type="ECO:0000313" key="2">
    <source>
        <dbReference type="EMBL" id="KAG6468272.1"/>
    </source>
</evidence>
<organism evidence="2 3">
    <name type="scientific">Zingiber officinale</name>
    <name type="common">Ginger</name>
    <name type="synonym">Amomum zingiber</name>
    <dbReference type="NCBI Taxonomy" id="94328"/>
    <lineage>
        <taxon>Eukaryota</taxon>
        <taxon>Viridiplantae</taxon>
        <taxon>Streptophyta</taxon>
        <taxon>Embryophyta</taxon>
        <taxon>Tracheophyta</taxon>
        <taxon>Spermatophyta</taxon>
        <taxon>Magnoliopsida</taxon>
        <taxon>Liliopsida</taxon>
        <taxon>Zingiberales</taxon>
        <taxon>Zingiberaceae</taxon>
        <taxon>Zingiber</taxon>
    </lineage>
</organism>